<evidence type="ECO:0000256" key="8">
    <source>
        <dbReference type="ARBA" id="ARBA00022741"/>
    </source>
</evidence>
<evidence type="ECO:0000256" key="2">
    <source>
        <dbReference type="ARBA" id="ARBA00005594"/>
    </source>
</evidence>
<organism evidence="22 23">
    <name type="scientific">Malus domestica</name>
    <name type="common">Apple</name>
    <name type="synonym">Pyrus malus</name>
    <dbReference type="NCBI Taxonomy" id="3750"/>
    <lineage>
        <taxon>Eukaryota</taxon>
        <taxon>Viridiplantae</taxon>
        <taxon>Streptophyta</taxon>
        <taxon>Embryophyta</taxon>
        <taxon>Tracheophyta</taxon>
        <taxon>Spermatophyta</taxon>
        <taxon>Magnoliopsida</taxon>
        <taxon>eudicotyledons</taxon>
        <taxon>Gunneridae</taxon>
        <taxon>Pentapetalae</taxon>
        <taxon>rosids</taxon>
        <taxon>fabids</taxon>
        <taxon>Rosales</taxon>
        <taxon>Rosaceae</taxon>
        <taxon>Amygdaloideae</taxon>
        <taxon>Maleae</taxon>
        <taxon>Malus</taxon>
    </lineage>
</organism>
<evidence type="ECO:0000256" key="6">
    <source>
        <dbReference type="ARBA" id="ARBA00022670"/>
    </source>
</evidence>
<dbReference type="GO" id="GO:0005737">
    <property type="term" value="C:cytoplasm"/>
    <property type="evidence" value="ECO:0007669"/>
    <property type="project" value="InterPro"/>
</dbReference>
<dbReference type="PROSITE" id="PS00178">
    <property type="entry name" value="AA_TRNA_LIGASE_I"/>
    <property type="match status" value="1"/>
</dbReference>
<dbReference type="GO" id="GO:0008237">
    <property type="term" value="F:metallopeptidase activity"/>
    <property type="evidence" value="ECO:0007669"/>
    <property type="project" value="UniProtKB-KW"/>
</dbReference>
<keyword evidence="11" id="KW-0067">ATP-binding</keyword>
<dbReference type="PRINTS" id="PR01038">
    <property type="entry name" value="TRNASYNTHARG"/>
</dbReference>
<comment type="cofactor">
    <cofactor evidence="1">
        <name>Zn(2+)</name>
        <dbReference type="ChEBI" id="CHEBI:29105"/>
    </cofactor>
</comment>
<dbReference type="InterPro" id="IPR007484">
    <property type="entry name" value="Peptidase_M28"/>
</dbReference>
<dbReference type="InterPro" id="IPR009080">
    <property type="entry name" value="tRNAsynth_Ia_anticodon-bd"/>
</dbReference>
<keyword evidence="15" id="KW-0030">Aminoacyl-tRNA synthetase</keyword>
<accession>A0A498KJQ4</accession>
<keyword evidence="7" id="KW-0479">Metal-binding</keyword>
<dbReference type="Pfam" id="PF04389">
    <property type="entry name" value="Peptidase_M28"/>
    <property type="match status" value="2"/>
</dbReference>
<gene>
    <name evidence="22" type="ORF">DVH24_018037</name>
</gene>
<dbReference type="CDD" id="cd08022">
    <property type="entry name" value="M28_PSMA_like"/>
    <property type="match status" value="1"/>
</dbReference>
<dbReference type="Gene3D" id="3.40.50.620">
    <property type="entry name" value="HUPs"/>
    <property type="match status" value="1"/>
</dbReference>
<comment type="similarity">
    <text evidence="3">Belongs to the peptidase M28 family. M28B subfamily.</text>
</comment>
<evidence type="ECO:0000256" key="16">
    <source>
        <dbReference type="ARBA" id="ARBA00023180"/>
    </source>
</evidence>
<evidence type="ECO:0000256" key="5">
    <source>
        <dbReference type="ARBA" id="ARBA00022598"/>
    </source>
</evidence>
<dbReference type="Pfam" id="PF02225">
    <property type="entry name" value="PA"/>
    <property type="match status" value="2"/>
</dbReference>
<dbReference type="InterPro" id="IPR005148">
    <property type="entry name" value="Arg-tRNA-synth_N"/>
</dbReference>
<dbReference type="HAMAP" id="MF_00123">
    <property type="entry name" value="Arg_tRNA_synth"/>
    <property type="match status" value="1"/>
</dbReference>
<keyword evidence="9" id="KW-0378">Hydrolase</keyword>
<dbReference type="InterPro" id="IPR003137">
    <property type="entry name" value="PA_domain"/>
</dbReference>
<dbReference type="STRING" id="3750.A0A498KJQ4"/>
<dbReference type="GO" id="GO:0046872">
    <property type="term" value="F:metal ion binding"/>
    <property type="evidence" value="ECO:0007669"/>
    <property type="project" value="UniProtKB-KW"/>
</dbReference>
<dbReference type="GO" id="GO:0004180">
    <property type="term" value="F:carboxypeptidase activity"/>
    <property type="evidence" value="ECO:0007669"/>
    <property type="project" value="TreeGrafter"/>
</dbReference>
<evidence type="ECO:0000256" key="12">
    <source>
        <dbReference type="ARBA" id="ARBA00022917"/>
    </source>
</evidence>
<dbReference type="Pfam" id="PF04253">
    <property type="entry name" value="TFR_dimer"/>
    <property type="match status" value="1"/>
</dbReference>
<feature type="domain" description="Arginyl tRNA synthetase N-terminal" evidence="21">
    <location>
        <begin position="1229"/>
        <end position="1317"/>
    </location>
</feature>
<dbReference type="CDD" id="cd02121">
    <property type="entry name" value="PA_GCPII_like"/>
    <property type="match status" value="2"/>
</dbReference>
<dbReference type="EMBL" id="RDQH01000328">
    <property type="protein sequence ID" value="RXI05995.1"/>
    <property type="molecule type" value="Genomic_DNA"/>
</dbReference>
<evidence type="ECO:0000256" key="11">
    <source>
        <dbReference type="ARBA" id="ARBA00022840"/>
    </source>
</evidence>
<dbReference type="Gene3D" id="1.10.730.10">
    <property type="entry name" value="Isoleucyl-tRNA Synthetase, Domain 1"/>
    <property type="match status" value="1"/>
</dbReference>
<evidence type="ECO:0000259" key="21">
    <source>
        <dbReference type="SMART" id="SM01016"/>
    </source>
</evidence>
<protein>
    <recommendedName>
        <fullName evidence="4">arginine--tRNA ligase</fullName>
        <ecNumber evidence="4">6.1.1.19</ecNumber>
    </recommendedName>
    <alternativeName>
        <fullName evidence="17">Arginyl-tRNA synthetase</fullName>
    </alternativeName>
</protein>
<evidence type="ECO:0000313" key="22">
    <source>
        <dbReference type="EMBL" id="RXI05995.1"/>
    </source>
</evidence>
<dbReference type="FunFam" id="1.20.930.40:FF:000001">
    <property type="entry name" value="N-acetylated-alpha-linked acidic dipeptidase 2"/>
    <property type="match status" value="1"/>
</dbReference>
<dbReference type="SUPFAM" id="SSF52374">
    <property type="entry name" value="Nucleotidylyl transferase"/>
    <property type="match status" value="1"/>
</dbReference>
<dbReference type="SUPFAM" id="SSF55190">
    <property type="entry name" value="Arginyl-tRNA synthetase (ArgRS), N-terminal 'additional' domain"/>
    <property type="match status" value="1"/>
</dbReference>
<dbReference type="FunFam" id="1.10.730.10:FF:000017">
    <property type="entry name" value="Arginine--tRNA ligase, chloroplastic/mitochondrial"/>
    <property type="match status" value="1"/>
</dbReference>
<evidence type="ECO:0000256" key="19">
    <source>
        <dbReference type="ARBA" id="ARBA00055485"/>
    </source>
</evidence>
<evidence type="ECO:0000256" key="17">
    <source>
        <dbReference type="ARBA" id="ARBA00033033"/>
    </source>
</evidence>
<evidence type="ECO:0000259" key="20">
    <source>
        <dbReference type="SMART" id="SM00836"/>
    </source>
</evidence>
<dbReference type="PANTHER" id="PTHR10404">
    <property type="entry name" value="N-ACETYLATED-ALPHA-LINKED ACIDIC DIPEPTIDASE"/>
    <property type="match status" value="1"/>
</dbReference>
<dbReference type="SMART" id="SM01016">
    <property type="entry name" value="Arg_tRNA_synt_N"/>
    <property type="match status" value="1"/>
</dbReference>
<dbReference type="SUPFAM" id="SSF53187">
    <property type="entry name" value="Zn-dependent exopeptidases"/>
    <property type="match status" value="2"/>
</dbReference>
<dbReference type="Pfam" id="PF03485">
    <property type="entry name" value="Arg_tRNA_synt_N"/>
    <property type="match status" value="1"/>
</dbReference>
<keyword evidence="16" id="KW-0325">Glycoprotein</keyword>
<dbReference type="SMART" id="SM00836">
    <property type="entry name" value="DALR_1"/>
    <property type="match status" value="1"/>
</dbReference>
<dbReference type="InterPro" id="IPR001278">
    <property type="entry name" value="Arg-tRNA-ligase"/>
</dbReference>
<evidence type="ECO:0000256" key="7">
    <source>
        <dbReference type="ARBA" id="ARBA00022723"/>
    </source>
</evidence>
<dbReference type="EC" id="6.1.1.19" evidence="4"/>
<dbReference type="Pfam" id="PF00750">
    <property type="entry name" value="tRNA-synt_1d"/>
    <property type="match status" value="1"/>
</dbReference>
<dbReference type="InterPro" id="IPR014729">
    <property type="entry name" value="Rossmann-like_a/b/a_fold"/>
</dbReference>
<keyword evidence="8" id="KW-0547">Nucleotide-binding</keyword>
<dbReference type="FunFam" id="3.40.50.620:FF:000096">
    <property type="entry name" value="Arginine--tRNA ligase chloroplastic/mitochondrial"/>
    <property type="match status" value="1"/>
</dbReference>
<dbReference type="Gene3D" id="3.30.1360.70">
    <property type="entry name" value="Arginyl tRNA synthetase N-terminal domain"/>
    <property type="match status" value="1"/>
</dbReference>
<dbReference type="FunFam" id="3.50.30.30:FF:000008">
    <property type="entry name" value="Glutamate carboxypeptidase 2"/>
    <property type="match status" value="2"/>
</dbReference>
<dbReference type="NCBIfam" id="TIGR00456">
    <property type="entry name" value="argS"/>
    <property type="match status" value="1"/>
</dbReference>
<keyword evidence="23" id="KW-1185">Reference proteome</keyword>
<comment type="similarity">
    <text evidence="2">Belongs to the class-I aminoacyl-tRNA synthetase family.</text>
</comment>
<keyword evidence="14" id="KW-0482">Metalloprotease</keyword>
<evidence type="ECO:0000256" key="3">
    <source>
        <dbReference type="ARBA" id="ARBA00005634"/>
    </source>
</evidence>
<evidence type="ECO:0000256" key="1">
    <source>
        <dbReference type="ARBA" id="ARBA00001947"/>
    </source>
</evidence>
<evidence type="ECO:0000256" key="15">
    <source>
        <dbReference type="ARBA" id="ARBA00023146"/>
    </source>
</evidence>
<comment type="function">
    <text evidence="19">Forms part of a macromolecular complex that catalyzes the attachment of specific amino acids to cognate tRNAs during protein synthesis.</text>
</comment>
<evidence type="ECO:0000256" key="10">
    <source>
        <dbReference type="ARBA" id="ARBA00022833"/>
    </source>
</evidence>
<comment type="catalytic activity">
    <reaction evidence="18">
        <text>tRNA(Arg) + L-arginine + ATP = L-arginyl-tRNA(Arg) + AMP + diphosphate</text>
        <dbReference type="Rhea" id="RHEA:20301"/>
        <dbReference type="Rhea" id="RHEA-COMP:9658"/>
        <dbReference type="Rhea" id="RHEA-COMP:9673"/>
        <dbReference type="ChEBI" id="CHEBI:30616"/>
        <dbReference type="ChEBI" id="CHEBI:32682"/>
        <dbReference type="ChEBI" id="CHEBI:33019"/>
        <dbReference type="ChEBI" id="CHEBI:78442"/>
        <dbReference type="ChEBI" id="CHEBI:78513"/>
        <dbReference type="ChEBI" id="CHEBI:456215"/>
        <dbReference type="EC" id="6.1.1.19"/>
    </reaction>
</comment>
<keyword evidence="10" id="KW-0862">Zinc</keyword>
<dbReference type="Gene3D" id="3.40.630.10">
    <property type="entry name" value="Zn peptidases"/>
    <property type="match status" value="4"/>
</dbReference>
<dbReference type="GO" id="GO:0048608">
    <property type="term" value="P:reproductive structure development"/>
    <property type="evidence" value="ECO:0007669"/>
    <property type="project" value="UniProtKB-ARBA"/>
</dbReference>
<proteinExistence type="inferred from homology"/>
<reference evidence="22 23" key="1">
    <citation type="submission" date="2018-10" db="EMBL/GenBank/DDBJ databases">
        <title>A high-quality apple genome assembly.</title>
        <authorList>
            <person name="Hu J."/>
        </authorList>
    </citation>
    <scope>NUCLEOTIDE SEQUENCE [LARGE SCALE GENOMIC DNA]</scope>
    <source>
        <strain evidence="23">cv. HFTH1</strain>
        <tissue evidence="22">Young leaf</tissue>
    </source>
</reference>
<dbReference type="GO" id="GO:0005524">
    <property type="term" value="F:ATP binding"/>
    <property type="evidence" value="ECO:0007669"/>
    <property type="project" value="UniProtKB-KW"/>
</dbReference>
<dbReference type="SUPFAM" id="SSF52025">
    <property type="entry name" value="PA domain"/>
    <property type="match status" value="2"/>
</dbReference>
<comment type="caution">
    <text evidence="22">The sequence shown here is derived from an EMBL/GenBank/DDBJ whole genome shotgun (WGS) entry which is preliminary data.</text>
</comment>
<feature type="domain" description="DALR anticodon binding" evidence="20">
    <location>
        <begin position="1686"/>
        <end position="1802"/>
    </location>
</feature>
<dbReference type="InterPro" id="IPR036695">
    <property type="entry name" value="Arg-tRNA-synth_N_sf"/>
</dbReference>
<dbReference type="InterPro" id="IPR008909">
    <property type="entry name" value="DALR_anticod-bd"/>
</dbReference>
<dbReference type="FunFam" id="3.30.1360.70:FF:000002">
    <property type="entry name" value="arginine--tRNA ligase, cytoplasmic"/>
    <property type="match status" value="1"/>
</dbReference>
<dbReference type="InterPro" id="IPR036757">
    <property type="entry name" value="TFR-like_dimer_dom_sf"/>
</dbReference>
<keyword evidence="12" id="KW-0648">Protein biosynthesis</keyword>
<name>A0A498KJQ4_MALDO</name>
<dbReference type="Proteomes" id="UP000290289">
    <property type="component" value="Chromosome 2"/>
</dbReference>
<dbReference type="SUPFAM" id="SSF47323">
    <property type="entry name" value="Anticodon-binding domain of a subclass of class I aminoacyl-tRNA synthetases"/>
    <property type="match status" value="1"/>
</dbReference>
<dbReference type="Pfam" id="PF05746">
    <property type="entry name" value="DALR_1"/>
    <property type="match status" value="1"/>
</dbReference>
<dbReference type="InterPro" id="IPR039373">
    <property type="entry name" value="Peptidase_M28B"/>
</dbReference>
<dbReference type="SUPFAM" id="SSF47672">
    <property type="entry name" value="Transferrin receptor-like dimerisation domain"/>
    <property type="match status" value="1"/>
</dbReference>
<evidence type="ECO:0000256" key="13">
    <source>
        <dbReference type="ARBA" id="ARBA00022990"/>
    </source>
</evidence>
<keyword evidence="13" id="KW-0007">Acetylation</keyword>
<dbReference type="GO" id="GO:0009791">
    <property type="term" value="P:post-embryonic development"/>
    <property type="evidence" value="ECO:0007669"/>
    <property type="project" value="UniProtKB-ARBA"/>
</dbReference>
<dbReference type="InterPro" id="IPR007365">
    <property type="entry name" value="TFR-like_dimer_dom"/>
</dbReference>
<sequence length="1802" mass="198498">MVNKTAKANLLAIATSFTFLLFYPTPKSSYHSLFISDSLSDNASISHHLYTLTRRPHVAGLEANAEAAAYVLSVFASSNIKSHIAPYRVALHYPVSRSLTLTPSPQESPISFCLEQEIYEGDPYADVAHEVLPTFHAYAKSGNVTAPVVYVNYGRSEDYARLEQMGVNVSGSIVLAKYGKIYRGGIVQIAYEAGAVGVLVYSDRKDYGGGGGEAKWFPDNKWLPPSGVQVGSVYNGLGDPTTPGWASTEECERLSDDEVEKSGDVPLIPSLPISAVDGETILRSIGGPVADEDWQGSEDAPTYNVGPGPGIVHLSYTVKGAEEPDRLVILGNHRDAWTFGAVDPNSGTAALLEIGSTEWVEENREMLASRAIAYLNVDSGVHGPGFFASATPQLDELLKQATEQVKDPDNSSQTLYQSWVGSRTSPKIDRLGSAGSDFAAFVHHLGIPATHMAFGEGYPVYHSMYDDFIWVKKFGDPMFHRHVAAATLLTAIATTFTFHLISPTPKSFYHSLFTSPSLSDNASISHHLHTLTRRPHVAGQEANAEAAAYVLSVFTSSNIKTHIAPYQVALTYPVSRSLKLTPLPQDPQTQIEFDLRQEVYGGDPYADVAEEVLPTFHAYAKSGTVEAPVVFVNYGTLEDYLTLEKMGVNVSGKILLAKYGSIYRGSIVQIAYEAGAVGVLVYTDRKDYGGGGGAKWFPDEKWLPPSGVQVGSVYNAYGDPTTPGWASSEECERLSDEEVEEAGDVGKIPSLPISAADGETILRAIGGQVANDDWQGSDDAPVYRVGPGPGVVHLSYTGKQVIGRIENVIGVIEGEEEPDRFVILGNHRDAWTFGAVDPNSGTAALLEIGSTEWVEENRQMLASKAIAYLNVDSAVYGPGFWAASTPQLDELLKQATQQVKDPDNSSQTIYQSWVGSSSSPMIGRLGSGESDFAAFVHHIGIPAADMAFGKGYPVYHSMYDDFIWMQKFGDPLFQRHVAVASLWGLVALWLADAEVLPFNYLSYALELQSYVKDLEDELSGKNVNLTPLFKSIEELEKAATNINSQREEIEQCKANLFIGKKDHFKVRELNDRLMMAERAFTDQDGLLGRSWFKHLIYGPSKHDDYGSVSFPGIGEAIENARSLKTAESWKIVQHEASKCISRADSCQTKNQTAQEVEICEEKFDQRGSHLNLIAPISPSLCRLSSLHPSPSLPAADLLKAASRKLIFAAKSHSVSTMATEEENVGNTKRQLAKLFEVSLRRIVPDEPDVEPVIAACTGKFGDYQCNNAMGLWSKVKGKGSEFRGPPSVGQAIMKNLPDSGIIESCSVAGPGFVNVVLSKKWLTKSIQRMLTDGIDKWAPQLPIKRAVVDFSSPNIAKEMHVGHLRSTIIGDTLARILEFSNVEVLRRNHVGDWGTQFGMLIEFLFEKFPNIEDVNETAIGDLQAFYKASKQRFDDDPAFKERAQRAVVSLQGGELRYRNAWLKICESSRKEFHKVYERLGVHLEEKGESFYNPYIPGVLKELSDKGLIEDSQGARVIFLEGFNIPLIVVKSDGGFNYASTDLAALWYRLNEEKADWIIYVTDVGQQQHFNMFFEAAKRAGWLPTDGALKPKVTHVGFGLVLGEDGKRFRTRSSEVVRLVDLLDEAKDRSKKVLVERGWTEQELNQIAEAVGYGAVKYADLKNNRLTNYTFDFDQMLSDKGNTAVYLLYAHARICSIIRKSGKNIEELKKTGEIVLDHDGERELGLHLLQFSENVEETCTNLLPNVLCEYLYNLSEVFTKKFYSNCQVVGSPEETSRLLLCEATAIVMRKCFNLLGIEPVYKI</sequence>
<dbReference type="GO" id="GO:0006508">
    <property type="term" value="P:proteolysis"/>
    <property type="evidence" value="ECO:0007669"/>
    <property type="project" value="UniProtKB-KW"/>
</dbReference>
<evidence type="ECO:0000256" key="4">
    <source>
        <dbReference type="ARBA" id="ARBA00012837"/>
    </source>
</evidence>
<keyword evidence="5" id="KW-0436">Ligase</keyword>
<dbReference type="Gene3D" id="3.50.30.30">
    <property type="match status" value="2"/>
</dbReference>
<evidence type="ECO:0000313" key="23">
    <source>
        <dbReference type="Proteomes" id="UP000290289"/>
    </source>
</evidence>
<dbReference type="GO" id="GO:0004814">
    <property type="term" value="F:arginine-tRNA ligase activity"/>
    <property type="evidence" value="ECO:0007669"/>
    <property type="project" value="UniProtKB-EC"/>
</dbReference>
<dbReference type="GO" id="GO:0006420">
    <property type="term" value="P:arginyl-tRNA aminoacylation"/>
    <property type="evidence" value="ECO:0007669"/>
    <property type="project" value="InterPro"/>
</dbReference>
<evidence type="ECO:0000256" key="18">
    <source>
        <dbReference type="ARBA" id="ARBA00049339"/>
    </source>
</evidence>
<dbReference type="CDD" id="cd00671">
    <property type="entry name" value="ArgRS_core"/>
    <property type="match status" value="1"/>
</dbReference>
<keyword evidence="6" id="KW-0645">Protease</keyword>
<dbReference type="InterPro" id="IPR046450">
    <property type="entry name" value="PA_dom_sf"/>
</dbReference>
<dbReference type="PANTHER" id="PTHR10404:SF46">
    <property type="entry name" value="VACUOLAR PROTEIN SORTING-ASSOCIATED PROTEIN 70"/>
    <property type="match status" value="1"/>
</dbReference>
<dbReference type="Gene3D" id="1.20.930.40">
    <property type="entry name" value="Transferrin receptor-like, dimerisation domain"/>
    <property type="match status" value="1"/>
</dbReference>
<dbReference type="InterPro" id="IPR001412">
    <property type="entry name" value="aa-tRNA-synth_I_CS"/>
</dbReference>
<dbReference type="InterPro" id="IPR035684">
    <property type="entry name" value="ArgRS_core"/>
</dbReference>
<evidence type="ECO:0000256" key="14">
    <source>
        <dbReference type="ARBA" id="ARBA00023049"/>
    </source>
</evidence>
<evidence type="ECO:0000256" key="9">
    <source>
        <dbReference type="ARBA" id="ARBA00022801"/>
    </source>
</evidence>